<gene>
    <name evidence="2" type="ORF">F4561_005624</name>
</gene>
<name>A0A7W7RMH8_9ACTN</name>
<evidence type="ECO:0000256" key="1">
    <source>
        <dbReference type="SAM" id="MobiDB-lite"/>
    </source>
</evidence>
<protein>
    <submittedName>
        <fullName evidence="2">Uncharacterized protein</fullName>
    </submittedName>
</protein>
<evidence type="ECO:0000313" key="2">
    <source>
        <dbReference type="EMBL" id="MBB4934730.1"/>
    </source>
</evidence>
<keyword evidence="3" id="KW-1185">Reference proteome</keyword>
<dbReference type="EMBL" id="JACHJT010000002">
    <property type="protein sequence ID" value="MBB4934730.1"/>
    <property type="molecule type" value="Genomic_DNA"/>
</dbReference>
<accession>A0A7W7RMH8</accession>
<sequence>MARKCRTARVTLNDAGRRPTTATTGAGLAAHAGNPVPVTAAGRGTLPVGPRLSAGG</sequence>
<evidence type="ECO:0000313" key="3">
    <source>
        <dbReference type="Proteomes" id="UP000523007"/>
    </source>
</evidence>
<dbReference type="Proteomes" id="UP000523007">
    <property type="component" value="Unassembled WGS sequence"/>
</dbReference>
<feature type="compositionally biased region" description="Low complexity" evidence="1">
    <location>
        <begin position="18"/>
        <end position="33"/>
    </location>
</feature>
<organism evidence="2 3">
    <name type="scientific">Lipingzhangella halophila</name>
    <dbReference type="NCBI Taxonomy" id="1783352"/>
    <lineage>
        <taxon>Bacteria</taxon>
        <taxon>Bacillati</taxon>
        <taxon>Actinomycetota</taxon>
        <taxon>Actinomycetes</taxon>
        <taxon>Streptosporangiales</taxon>
        <taxon>Nocardiopsidaceae</taxon>
        <taxon>Lipingzhangella</taxon>
    </lineage>
</organism>
<proteinExistence type="predicted"/>
<reference evidence="2 3" key="1">
    <citation type="submission" date="2020-08" db="EMBL/GenBank/DDBJ databases">
        <title>Sequencing the genomes of 1000 actinobacteria strains.</title>
        <authorList>
            <person name="Klenk H.-P."/>
        </authorList>
    </citation>
    <scope>NUCLEOTIDE SEQUENCE [LARGE SCALE GENOMIC DNA]</scope>
    <source>
        <strain evidence="2 3">DSM 102030</strain>
    </source>
</reference>
<dbReference type="AlphaFoldDB" id="A0A7W7RMH8"/>
<comment type="caution">
    <text evidence="2">The sequence shown here is derived from an EMBL/GenBank/DDBJ whole genome shotgun (WGS) entry which is preliminary data.</text>
</comment>
<feature type="region of interest" description="Disordered" evidence="1">
    <location>
        <begin position="1"/>
        <end position="56"/>
    </location>
</feature>